<dbReference type="GO" id="GO:0005886">
    <property type="term" value="C:plasma membrane"/>
    <property type="evidence" value="ECO:0007669"/>
    <property type="project" value="TreeGrafter"/>
</dbReference>
<protein>
    <recommendedName>
        <fullName evidence="1">diguanylate cyclase</fullName>
        <ecNumber evidence="1">2.7.7.65</ecNumber>
    </recommendedName>
</protein>
<keyword evidence="7" id="KW-1185">Reference proteome</keyword>
<evidence type="ECO:0000259" key="4">
    <source>
        <dbReference type="PROSITE" id="PS50887"/>
    </source>
</evidence>
<evidence type="ECO:0000313" key="5">
    <source>
        <dbReference type="EMBL" id="SBT16415.1"/>
    </source>
</evidence>
<evidence type="ECO:0000256" key="2">
    <source>
        <dbReference type="ARBA" id="ARBA00034247"/>
    </source>
</evidence>
<dbReference type="GO" id="GO:1902201">
    <property type="term" value="P:negative regulation of bacterial-type flagellum-dependent cell motility"/>
    <property type="evidence" value="ECO:0007669"/>
    <property type="project" value="TreeGrafter"/>
</dbReference>
<dbReference type="CDD" id="cd01949">
    <property type="entry name" value="GGDEF"/>
    <property type="match status" value="1"/>
</dbReference>
<feature type="domain" description="GGDEF" evidence="4">
    <location>
        <begin position="220"/>
        <end position="351"/>
    </location>
</feature>
<gene>
    <name evidence="5" type="primary">ydaM_2</name>
    <name evidence="6" type="synonym">ydaM_7</name>
    <name evidence="5" type="ORF">MGA5115_00496</name>
    <name evidence="6" type="ORF">MGA5116_02057</name>
</gene>
<keyword evidence="5" id="KW-0548">Nucleotidyltransferase</keyword>
<feature type="transmembrane region" description="Helical" evidence="3">
    <location>
        <begin position="56"/>
        <end position="74"/>
    </location>
</feature>
<dbReference type="NCBIfam" id="TIGR00254">
    <property type="entry name" value="GGDEF"/>
    <property type="match status" value="1"/>
</dbReference>
<dbReference type="RefSeq" id="WP_067031279.1">
    <property type="nucleotide sequence ID" value="NZ_FLRA01000002.1"/>
</dbReference>
<dbReference type="PANTHER" id="PTHR45138:SF9">
    <property type="entry name" value="DIGUANYLATE CYCLASE DGCM-RELATED"/>
    <property type="match status" value="1"/>
</dbReference>
<dbReference type="Pfam" id="PF00990">
    <property type="entry name" value="GGDEF"/>
    <property type="match status" value="1"/>
</dbReference>
<dbReference type="Proteomes" id="UP000092871">
    <property type="component" value="Unassembled WGS sequence"/>
</dbReference>
<evidence type="ECO:0000313" key="8">
    <source>
        <dbReference type="Proteomes" id="UP000092871"/>
    </source>
</evidence>
<dbReference type="AlphaFoldDB" id="A0A1C3JMP7"/>
<accession>A0A1C3JMP7</accession>
<feature type="transmembrane region" description="Helical" evidence="3">
    <location>
        <begin position="160"/>
        <end position="183"/>
    </location>
</feature>
<dbReference type="GO" id="GO:0052621">
    <property type="term" value="F:diguanylate cyclase activity"/>
    <property type="evidence" value="ECO:0007669"/>
    <property type="project" value="UniProtKB-EC"/>
</dbReference>
<keyword evidence="3" id="KW-0472">Membrane</keyword>
<evidence type="ECO:0000313" key="6">
    <source>
        <dbReference type="EMBL" id="SBT21463.1"/>
    </source>
</evidence>
<dbReference type="Gene3D" id="3.30.70.270">
    <property type="match status" value="1"/>
</dbReference>
<dbReference type="SMART" id="SM00267">
    <property type="entry name" value="GGDEF"/>
    <property type="match status" value="1"/>
</dbReference>
<dbReference type="Proteomes" id="UP000092840">
    <property type="component" value="Unassembled WGS sequence"/>
</dbReference>
<dbReference type="EMBL" id="FLRB01000012">
    <property type="protein sequence ID" value="SBT21463.1"/>
    <property type="molecule type" value="Genomic_DNA"/>
</dbReference>
<dbReference type="EC" id="2.7.7.65" evidence="1"/>
<dbReference type="PROSITE" id="PS50887">
    <property type="entry name" value="GGDEF"/>
    <property type="match status" value="1"/>
</dbReference>
<evidence type="ECO:0000256" key="1">
    <source>
        <dbReference type="ARBA" id="ARBA00012528"/>
    </source>
</evidence>
<comment type="catalytic activity">
    <reaction evidence="2">
        <text>2 GTP = 3',3'-c-di-GMP + 2 diphosphate</text>
        <dbReference type="Rhea" id="RHEA:24898"/>
        <dbReference type="ChEBI" id="CHEBI:33019"/>
        <dbReference type="ChEBI" id="CHEBI:37565"/>
        <dbReference type="ChEBI" id="CHEBI:58805"/>
        <dbReference type="EC" id="2.7.7.65"/>
    </reaction>
</comment>
<dbReference type="PANTHER" id="PTHR45138">
    <property type="entry name" value="REGULATORY COMPONENTS OF SENSORY TRANSDUCTION SYSTEM"/>
    <property type="match status" value="1"/>
</dbReference>
<dbReference type="InterPro" id="IPR050469">
    <property type="entry name" value="Diguanylate_Cyclase"/>
</dbReference>
<organism evidence="5 8">
    <name type="scientific">Marinomonas gallaica</name>
    <dbReference type="NCBI Taxonomy" id="1806667"/>
    <lineage>
        <taxon>Bacteria</taxon>
        <taxon>Pseudomonadati</taxon>
        <taxon>Pseudomonadota</taxon>
        <taxon>Gammaproteobacteria</taxon>
        <taxon>Oceanospirillales</taxon>
        <taxon>Oceanospirillaceae</taxon>
        <taxon>Marinomonas</taxon>
    </lineage>
</organism>
<name>A0A1C3JMP7_9GAMM</name>
<sequence length="354" mass="40348">MADFFIITKALKDLYNNSQRLVDNESSTLQLINVNGLIAHLCFIVLFILIDINWLAIMNIVSVIVWCVSIVCTIKGRHRISVFLIAIEISTHATVTTLTMGLAAGFQLYLWPAVLLMCVLPAAHQKSSFWCLSIIIAPLLLLNLFAPLEKEAYRSVYNGVYLFNLISASLPFILTAIMVRMIFMHNFQHMEQRAYNDELTGLVNRRRGYEILHAAVNKHQYISLALGDIDHFKRINDSLGHLKGDEALQKIADYCSKQLDDMGTCCRWGGEEFLFIFIDQPYTHVRYKMQTLCEKMPLKVKMEGLDSPITCSFGLVSLDKHETLEQALSEADKRLYQAKDAGRFRVVHEKQPIV</sequence>
<dbReference type="OrthoDB" id="9759607at2"/>
<evidence type="ECO:0000256" key="3">
    <source>
        <dbReference type="SAM" id="Phobius"/>
    </source>
</evidence>
<feature type="transmembrane region" description="Helical" evidence="3">
    <location>
        <begin position="81"/>
        <end position="100"/>
    </location>
</feature>
<keyword evidence="3" id="KW-1133">Transmembrane helix</keyword>
<reference evidence="6 7" key="1">
    <citation type="submission" date="2016-06" db="EMBL/GenBank/DDBJ databases">
        <authorList>
            <person name="Rodrigo-Torres L."/>
            <person name="Arahal D.R."/>
        </authorList>
    </citation>
    <scope>NUCLEOTIDE SEQUENCE [LARGE SCALE GENOMIC DNA]</scope>
    <source>
        <strain evidence="6 7">CECT 5116</strain>
    </source>
</reference>
<feature type="transmembrane region" description="Helical" evidence="3">
    <location>
        <begin position="130"/>
        <end position="148"/>
    </location>
</feature>
<dbReference type="EMBL" id="FLRA01000002">
    <property type="protein sequence ID" value="SBT16415.1"/>
    <property type="molecule type" value="Genomic_DNA"/>
</dbReference>
<dbReference type="InterPro" id="IPR043128">
    <property type="entry name" value="Rev_trsase/Diguanyl_cyclase"/>
</dbReference>
<feature type="transmembrane region" description="Helical" evidence="3">
    <location>
        <begin position="29"/>
        <end position="50"/>
    </location>
</feature>
<proteinExistence type="predicted"/>
<dbReference type="InterPro" id="IPR029787">
    <property type="entry name" value="Nucleotide_cyclase"/>
</dbReference>
<dbReference type="GO" id="GO:0043709">
    <property type="term" value="P:cell adhesion involved in single-species biofilm formation"/>
    <property type="evidence" value="ECO:0007669"/>
    <property type="project" value="TreeGrafter"/>
</dbReference>
<keyword evidence="5" id="KW-0808">Transferase</keyword>
<keyword evidence="3" id="KW-0812">Transmembrane</keyword>
<dbReference type="SUPFAM" id="SSF55073">
    <property type="entry name" value="Nucleotide cyclase"/>
    <property type="match status" value="1"/>
</dbReference>
<evidence type="ECO:0000313" key="7">
    <source>
        <dbReference type="Proteomes" id="UP000092840"/>
    </source>
</evidence>
<dbReference type="InterPro" id="IPR000160">
    <property type="entry name" value="GGDEF_dom"/>
</dbReference>
<reference evidence="5 8" key="2">
    <citation type="submission" date="2016-06" db="EMBL/GenBank/DDBJ databases">
        <authorList>
            <person name="Kjaerup R.B."/>
            <person name="Dalgaard T.S."/>
            <person name="Juul-Madsen H.R."/>
        </authorList>
    </citation>
    <scope>NUCLEOTIDE SEQUENCE [LARGE SCALE GENOMIC DNA]</scope>
    <source>
        <strain evidence="5 8">CECT 5115</strain>
    </source>
</reference>